<feature type="domain" description="Acyl-CoA oxidase/dehydrogenase middle" evidence="8">
    <location>
        <begin position="143"/>
        <end position="239"/>
    </location>
</feature>
<feature type="domain" description="Acyl-CoA dehydrogenase/oxidase N-terminal" evidence="9">
    <location>
        <begin position="26"/>
        <end position="139"/>
    </location>
</feature>
<dbReference type="InterPro" id="IPR009100">
    <property type="entry name" value="AcylCoA_DH/oxidase_NM_dom_sf"/>
</dbReference>
<evidence type="ECO:0000256" key="6">
    <source>
        <dbReference type="RuleBase" id="RU362125"/>
    </source>
</evidence>
<proteinExistence type="inferred from homology"/>
<evidence type="ECO:0000313" key="11">
    <source>
        <dbReference type="EMBL" id="CEN32945.1"/>
    </source>
</evidence>
<evidence type="ECO:0000256" key="4">
    <source>
        <dbReference type="ARBA" id="ARBA00022827"/>
    </source>
</evidence>
<dbReference type="FunFam" id="1.10.540.10:FF:000001">
    <property type="entry name" value="Very long-chain-specific acyl-CoA dehydrogenase, mitochondrial"/>
    <property type="match status" value="1"/>
</dbReference>
<accession>A0A0B7H0L9</accession>
<feature type="domain" description="Acyl-CoA dehydrogenase/oxidase C-terminal" evidence="7">
    <location>
        <begin position="252"/>
        <end position="414"/>
    </location>
</feature>
<dbReference type="InterPro" id="IPR046373">
    <property type="entry name" value="Acyl-CoA_Oxase/DH_mid-dom_sf"/>
</dbReference>
<dbReference type="Gene3D" id="1.10.540.10">
    <property type="entry name" value="Acyl-CoA dehydrogenase/oxidase, N-terminal domain"/>
    <property type="match status" value="1"/>
</dbReference>
<dbReference type="InterPro" id="IPR006091">
    <property type="entry name" value="Acyl-CoA_Oxase/DH_mid-dom"/>
</dbReference>
<evidence type="ECO:0000313" key="12">
    <source>
        <dbReference type="Proteomes" id="UP000038055"/>
    </source>
</evidence>
<dbReference type="Gene3D" id="2.40.110.10">
    <property type="entry name" value="Butyryl-CoA Dehydrogenase, subunit A, domain 2"/>
    <property type="match status" value="1"/>
</dbReference>
<keyword evidence="3 6" id="KW-0285">Flavoprotein</keyword>
<protein>
    <submittedName>
        <fullName evidence="11">Putative acyl-CoA dehydrogenase</fullName>
        <ecNumber evidence="11">1.3.99.-</ecNumber>
    </submittedName>
</protein>
<keyword evidence="12" id="KW-1185">Reference proteome</keyword>
<dbReference type="FunFam" id="2.40.110.10:FF:000006">
    <property type="entry name" value="very long-chain specific acyl-CoA dehydrogenase, mitochondrial"/>
    <property type="match status" value="1"/>
</dbReference>
<dbReference type="Pfam" id="PF02770">
    <property type="entry name" value="Acyl-CoA_dh_M"/>
    <property type="match status" value="1"/>
</dbReference>
<evidence type="ECO:0000259" key="7">
    <source>
        <dbReference type="Pfam" id="PF00441"/>
    </source>
</evidence>
<name>A0A0B7H0L9_9FLAO</name>
<dbReference type="PANTHER" id="PTHR43884">
    <property type="entry name" value="ACYL-COA DEHYDROGENASE"/>
    <property type="match status" value="1"/>
</dbReference>
<comment type="cofactor">
    <cofactor evidence="1 6">
        <name>FAD</name>
        <dbReference type="ChEBI" id="CHEBI:57692"/>
    </cofactor>
</comment>
<comment type="similarity">
    <text evidence="2 6">Belongs to the acyl-CoA dehydrogenase family.</text>
</comment>
<dbReference type="Pfam" id="PF21263">
    <property type="entry name" value="Acyl-CoA-dh_C"/>
    <property type="match status" value="1"/>
</dbReference>
<evidence type="ECO:0000256" key="5">
    <source>
        <dbReference type="ARBA" id="ARBA00023002"/>
    </source>
</evidence>
<dbReference type="InterPro" id="IPR036250">
    <property type="entry name" value="AcylCo_DH-like_C"/>
</dbReference>
<dbReference type="GO" id="GO:0003995">
    <property type="term" value="F:acyl-CoA dehydrogenase activity"/>
    <property type="evidence" value="ECO:0007669"/>
    <property type="project" value="InterPro"/>
</dbReference>
<dbReference type="InterPro" id="IPR049426">
    <property type="entry name" value="Acyl-CoA-dh-like_C"/>
</dbReference>
<dbReference type="eggNOG" id="COG1960">
    <property type="taxonomic scope" value="Bacteria"/>
</dbReference>
<dbReference type="Proteomes" id="UP000038055">
    <property type="component" value="Unassembled WGS sequence"/>
</dbReference>
<evidence type="ECO:0000259" key="9">
    <source>
        <dbReference type="Pfam" id="PF02771"/>
    </source>
</evidence>
<dbReference type="STRING" id="28189.CCYN74_110129"/>
<evidence type="ECO:0000256" key="3">
    <source>
        <dbReference type="ARBA" id="ARBA00022630"/>
    </source>
</evidence>
<dbReference type="InterPro" id="IPR037069">
    <property type="entry name" value="AcylCoA_DH/ox_N_sf"/>
</dbReference>
<gene>
    <name evidence="11" type="primary">fadE</name>
    <name evidence="11" type="ORF">CCYN2B_120185</name>
</gene>
<keyword evidence="5 6" id="KW-0560">Oxidoreductase</keyword>
<dbReference type="PROSITE" id="PS00072">
    <property type="entry name" value="ACYL_COA_DH_1"/>
    <property type="match status" value="1"/>
</dbReference>
<evidence type="ECO:0000256" key="2">
    <source>
        <dbReference type="ARBA" id="ARBA00009347"/>
    </source>
</evidence>
<dbReference type="SUPFAM" id="SSF56645">
    <property type="entry name" value="Acyl-CoA dehydrogenase NM domain-like"/>
    <property type="match status" value="1"/>
</dbReference>
<organism evidence="11 12">
    <name type="scientific">Capnocytophaga cynodegmi</name>
    <dbReference type="NCBI Taxonomy" id="28189"/>
    <lineage>
        <taxon>Bacteria</taxon>
        <taxon>Pseudomonadati</taxon>
        <taxon>Bacteroidota</taxon>
        <taxon>Flavobacteriia</taxon>
        <taxon>Flavobacteriales</taxon>
        <taxon>Flavobacteriaceae</taxon>
        <taxon>Capnocytophaga</taxon>
    </lineage>
</organism>
<dbReference type="Pfam" id="PF02771">
    <property type="entry name" value="Acyl-CoA_dh_N"/>
    <property type="match status" value="1"/>
</dbReference>
<dbReference type="InterPro" id="IPR009075">
    <property type="entry name" value="AcylCo_DH/oxidase_C"/>
</dbReference>
<dbReference type="AlphaFoldDB" id="A0A0B7H0L9"/>
<feature type="domain" description="Acyl-CoA dehydrogenase-like C-terminal" evidence="10">
    <location>
        <begin position="466"/>
        <end position="568"/>
    </location>
</feature>
<evidence type="ECO:0000259" key="8">
    <source>
        <dbReference type="Pfam" id="PF02770"/>
    </source>
</evidence>
<dbReference type="GO" id="GO:0050660">
    <property type="term" value="F:flavin adenine dinucleotide binding"/>
    <property type="evidence" value="ECO:0007669"/>
    <property type="project" value="InterPro"/>
</dbReference>
<dbReference type="RefSeq" id="WP_041990432.1">
    <property type="nucleotide sequence ID" value="NZ_CDOD01000004.1"/>
</dbReference>
<dbReference type="InterPro" id="IPR013786">
    <property type="entry name" value="AcylCoA_DH/ox_N"/>
</dbReference>
<evidence type="ECO:0000256" key="1">
    <source>
        <dbReference type="ARBA" id="ARBA00001974"/>
    </source>
</evidence>
<dbReference type="SUPFAM" id="SSF47203">
    <property type="entry name" value="Acyl-CoA dehydrogenase C-terminal domain-like"/>
    <property type="match status" value="1"/>
</dbReference>
<dbReference type="Gene3D" id="1.20.140.10">
    <property type="entry name" value="Butyryl-CoA Dehydrogenase, subunit A, domain 3"/>
    <property type="match status" value="2"/>
</dbReference>
<dbReference type="EMBL" id="CDOD01000004">
    <property type="protein sequence ID" value="CEN32945.1"/>
    <property type="molecule type" value="Genomic_DNA"/>
</dbReference>
<sequence>METTRGGEFLVKETLCENIFTPEDFSQEQILMKDTVKEFVDKEIYPNKPRFEQKDYAYTIEMMKKIGEMGLLGIAIPEEYGGLGMGFVTTSVVCDYISGATGSFATAFGAHTGIGTMPILLYGTEEQKQKYLPKLATGEAFGAYCLTEPEAGSDANAGKTKAELSPDGKFYILNGQKMWISNAGFATILTVFARINDDKNITAFIVEYDPSNPNGIILGDEEHKLGIHASSTRQIFFNNTKVPVENMLSERNNGFKIALNVLNIGRIKLSVATLDAQRRILENSVNYAKERIQFGTRIAKFGAIKAKIAEIASNLYAGEAAVYRTLKEIENRIEIRKSEGNAENEAELKSIEEYAIECSILKVVLSENIQRSSDEGIQIFGGMGYSAEMPMESAWRDARITRIYEGTNEINRMLSVGMLIKKAMKGHVDLFTPAMTIKDELMGIPSFEIPDFSEVMSEEKELIARLKKVFLMVSGFAIQKYGTDLEKHQLLLMVASDIMMEIYMAESVVLRAEKNAKRLGEENQKVQIAMARLCLYQSIEKIITRAKEGIISFSEADEQRMLLMGLKRFTKYYNYPKVIDLKEFIAEKICKE</sequence>
<keyword evidence="4 6" id="KW-0274">FAD</keyword>
<dbReference type="InterPro" id="IPR006089">
    <property type="entry name" value="Acyl-CoA_DH_CS"/>
</dbReference>
<dbReference type="Pfam" id="PF00441">
    <property type="entry name" value="Acyl-CoA_dh_1"/>
    <property type="match status" value="1"/>
</dbReference>
<evidence type="ECO:0000259" key="10">
    <source>
        <dbReference type="Pfam" id="PF21263"/>
    </source>
</evidence>
<dbReference type="EC" id="1.3.99.-" evidence="11"/>
<dbReference type="PANTHER" id="PTHR43884:SF12">
    <property type="entry name" value="ISOVALERYL-COA DEHYDROGENASE, MITOCHONDRIAL-RELATED"/>
    <property type="match status" value="1"/>
</dbReference>
<reference evidence="12" key="1">
    <citation type="submission" date="2015-01" db="EMBL/GenBank/DDBJ databases">
        <authorList>
            <person name="MANFREDI Pablo"/>
        </authorList>
    </citation>
    <scope>NUCLEOTIDE SEQUENCE [LARGE SCALE GENOMIC DNA]</scope>
    <source>
        <strain evidence="12">Ccyn2B</strain>
    </source>
</reference>